<dbReference type="PANTHER" id="PTHR43646">
    <property type="entry name" value="GLYCOSYLTRANSFERASE"/>
    <property type="match status" value="1"/>
</dbReference>
<dbReference type="InterPro" id="IPR001173">
    <property type="entry name" value="Glyco_trans_2-like"/>
</dbReference>
<dbReference type="PANTHER" id="PTHR43646:SF2">
    <property type="entry name" value="GLYCOSYLTRANSFERASE 2-LIKE DOMAIN-CONTAINING PROTEIN"/>
    <property type="match status" value="1"/>
</dbReference>
<dbReference type="Pfam" id="PF00535">
    <property type="entry name" value="Glycos_transf_2"/>
    <property type="match status" value="1"/>
</dbReference>
<dbReference type="Gene3D" id="3.90.550.10">
    <property type="entry name" value="Spore Coat Polysaccharide Biosynthesis Protein SpsA, Chain A"/>
    <property type="match status" value="1"/>
</dbReference>
<sequence length="238" mass="25793">MAPTVAVAIPAHNEAAYIGACIRSLQESAALASIPIEIVVALNRCTDRTQAIAQQLGARCVNEDKKCIAAVRNAAVRATSAPYVVTIDADSQARPGTVAAVVRNLRRGKFIGGGSAITPERLSLGIVCSLAVVAPYVVRRGVSAGMFWFERPTFDAIGGFDETLLSAEDLDFGVRLKRHGQTLGLRYGTIWKDGIVTSCRKFDKFGDWYLVRNPRLVRDLVKGNSRSAADGFYYDVER</sequence>
<evidence type="ECO:0000256" key="4">
    <source>
        <dbReference type="ARBA" id="ARBA00022679"/>
    </source>
</evidence>
<evidence type="ECO:0000313" key="7">
    <source>
        <dbReference type="EMBL" id="MDR7151982.1"/>
    </source>
</evidence>
<gene>
    <name evidence="7" type="ORF">J2W49_003958</name>
</gene>
<accession>A0ABU1WSU3</accession>
<protein>
    <submittedName>
        <fullName evidence="7">Glycosyltransferase involved in cell wall biosynthesis</fullName>
    </submittedName>
</protein>
<evidence type="ECO:0000256" key="1">
    <source>
        <dbReference type="ARBA" id="ARBA00004236"/>
    </source>
</evidence>
<evidence type="ECO:0000256" key="2">
    <source>
        <dbReference type="ARBA" id="ARBA00022475"/>
    </source>
</evidence>
<evidence type="ECO:0000256" key="3">
    <source>
        <dbReference type="ARBA" id="ARBA00022676"/>
    </source>
</evidence>
<dbReference type="InterPro" id="IPR029044">
    <property type="entry name" value="Nucleotide-diphossugar_trans"/>
</dbReference>
<dbReference type="SUPFAM" id="SSF53448">
    <property type="entry name" value="Nucleotide-diphospho-sugar transferases"/>
    <property type="match status" value="1"/>
</dbReference>
<evidence type="ECO:0000313" key="8">
    <source>
        <dbReference type="Proteomes" id="UP001265700"/>
    </source>
</evidence>
<keyword evidence="2" id="KW-1003">Cell membrane</keyword>
<evidence type="ECO:0000256" key="5">
    <source>
        <dbReference type="ARBA" id="ARBA00023136"/>
    </source>
</evidence>
<comment type="caution">
    <text evidence="7">The sequence shown here is derived from an EMBL/GenBank/DDBJ whole genome shotgun (WGS) entry which is preliminary data.</text>
</comment>
<comment type="subcellular location">
    <subcellularLocation>
        <location evidence="1">Cell membrane</location>
    </subcellularLocation>
</comment>
<keyword evidence="5" id="KW-0472">Membrane</keyword>
<name>A0ABU1WSU3_9BURK</name>
<dbReference type="Proteomes" id="UP001265700">
    <property type="component" value="Unassembled WGS sequence"/>
</dbReference>
<dbReference type="RefSeq" id="WP_310320283.1">
    <property type="nucleotide sequence ID" value="NZ_JAVDWU010000009.1"/>
</dbReference>
<evidence type="ECO:0000259" key="6">
    <source>
        <dbReference type="Pfam" id="PF00535"/>
    </source>
</evidence>
<organism evidence="7 8">
    <name type="scientific">Hydrogenophaga palleronii</name>
    <dbReference type="NCBI Taxonomy" id="65655"/>
    <lineage>
        <taxon>Bacteria</taxon>
        <taxon>Pseudomonadati</taxon>
        <taxon>Pseudomonadota</taxon>
        <taxon>Betaproteobacteria</taxon>
        <taxon>Burkholderiales</taxon>
        <taxon>Comamonadaceae</taxon>
        <taxon>Hydrogenophaga</taxon>
    </lineage>
</organism>
<proteinExistence type="predicted"/>
<keyword evidence="4" id="KW-0808">Transferase</keyword>
<feature type="domain" description="Glycosyltransferase 2-like" evidence="6">
    <location>
        <begin position="7"/>
        <end position="109"/>
    </location>
</feature>
<keyword evidence="3" id="KW-0328">Glycosyltransferase</keyword>
<keyword evidence="8" id="KW-1185">Reference proteome</keyword>
<reference evidence="7 8" key="1">
    <citation type="submission" date="2023-07" db="EMBL/GenBank/DDBJ databases">
        <title>Sorghum-associated microbial communities from plants grown in Nebraska, USA.</title>
        <authorList>
            <person name="Schachtman D."/>
        </authorList>
    </citation>
    <scope>NUCLEOTIDE SEQUENCE [LARGE SCALE GENOMIC DNA]</scope>
    <source>
        <strain evidence="7 8">4249</strain>
    </source>
</reference>
<dbReference type="EMBL" id="JAVDWU010000009">
    <property type="protein sequence ID" value="MDR7151982.1"/>
    <property type="molecule type" value="Genomic_DNA"/>
</dbReference>